<evidence type="ECO:0000256" key="2">
    <source>
        <dbReference type="PIRSR" id="PIRSR005962-1"/>
    </source>
</evidence>
<organism evidence="4 5">
    <name type="scientific">Gluconacetobacter azotocaptans</name>
    <dbReference type="NCBI Taxonomy" id="142834"/>
    <lineage>
        <taxon>Bacteria</taxon>
        <taxon>Pseudomonadati</taxon>
        <taxon>Pseudomonadota</taxon>
        <taxon>Alphaproteobacteria</taxon>
        <taxon>Acetobacterales</taxon>
        <taxon>Acetobacteraceae</taxon>
        <taxon>Gluconacetobacter</taxon>
    </lineage>
</organism>
<dbReference type="Pfam" id="PF07687">
    <property type="entry name" value="M20_dimer"/>
    <property type="match status" value="1"/>
</dbReference>
<evidence type="ECO:0000313" key="4">
    <source>
        <dbReference type="EMBL" id="MBB2188457.1"/>
    </source>
</evidence>
<keyword evidence="2" id="KW-0464">Manganese</keyword>
<dbReference type="InterPro" id="IPR011650">
    <property type="entry name" value="Peptidase_M20_dimer"/>
</dbReference>
<dbReference type="EMBL" id="JABEQF010000001">
    <property type="protein sequence ID" value="MBB2188457.1"/>
    <property type="molecule type" value="Genomic_DNA"/>
</dbReference>
<keyword evidence="2" id="KW-0479">Metal-binding</keyword>
<dbReference type="GO" id="GO:0050118">
    <property type="term" value="F:N-acetyldiaminopimelate deacetylase activity"/>
    <property type="evidence" value="ECO:0007669"/>
    <property type="project" value="UniProtKB-ARBA"/>
</dbReference>
<accession>A0A7W4PBS5</accession>
<dbReference type="SUPFAM" id="SSF55031">
    <property type="entry name" value="Bacterial exopeptidase dimerisation domain"/>
    <property type="match status" value="1"/>
</dbReference>
<dbReference type="SUPFAM" id="SSF53187">
    <property type="entry name" value="Zn-dependent exopeptidases"/>
    <property type="match status" value="1"/>
</dbReference>
<reference evidence="4 5" key="1">
    <citation type="submission" date="2020-04" db="EMBL/GenBank/DDBJ databases">
        <title>Description of novel Gluconacetobacter.</title>
        <authorList>
            <person name="Sombolestani A."/>
        </authorList>
    </citation>
    <scope>NUCLEOTIDE SEQUENCE [LARGE SCALE GENOMIC DNA]</scope>
    <source>
        <strain evidence="4 5">LMG 21311</strain>
    </source>
</reference>
<keyword evidence="5" id="KW-1185">Reference proteome</keyword>
<dbReference type="GO" id="GO:0046872">
    <property type="term" value="F:metal ion binding"/>
    <property type="evidence" value="ECO:0007669"/>
    <property type="project" value="UniProtKB-KW"/>
</dbReference>
<gene>
    <name evidence="4" type="ORF">HLH34_00560</name>
</gene>
<evidence type="ECO:0000256" key="1">
    <source>
        <dbReference type="ARBA" id="ARBA00022801"/>
    </source>
</evidence>
<name>A0A7W4PBS5_9PROT</name>
<sequence>MAVEPDLLVALRHDLHAHPELRFEEDRTSDIVAGQLASWGYRPHRGLAKTGVVTSLDTGRPGPSILLRADMDALPITERADHDHVSRHAGRMHACGHDGHTVMLLGAAAELAARPPACGRVHFVFQPGEEGGAGADVMIREGLFTLFPADRCFGLHNWPGLEAGRFGVRAGPIMAGGWRFAVTILGRGAHAAQPHRSIDPVVAGAAFVQAAQQLVARRTDPLVPAVVSVCTFHAGSTDNILPDRAELAGTIRALDATALDALKQGLRDVAEGTARVFGVHIDISFHSPYPVTVNSPAEAELAGQVMRSLDDASQVAPAERNVPPSLASEDFGFMLRRRPGAYAMIGNGASAPLHAPDYDFNDWIIPRGIAYWTALARHCLSGNDHNITQQEETPS</sequence>
<dbReference type="InterPro" id="IPR017439">
    <property type="entry name" value="Amidohydrolase"/>
</dbReference>
<feature type="binding site" evidence="2">
    <location>
        <position position="130"/>
    </location>
    <ligand>
        <name>Mn(2+)</name>
        <dbReference type="ChEBI" id="CHEBI:29035"/>
        <label>2</label>
    </ligand>
</feature>
<dbReference type="Proteomes" id="UP000555756">
    <property type="component" value="Unassembled WGS sequence"/>
</dbReference>
<feature type="domain" description="Peptidase M20 dimerisation" evidence="3">
    <location>
        <begin position="177"/>
        <end position="271"/>
    </location>
</feature>
<feature type="binding site" evidence="2">
    <location>
        <position position="97"/>
    </location>
    <ligand>
        <name>Mn(2+)</name>
        <dbReference type="ChEBI" id="CHEBI:29035"/>
        <label>2</label>
    </ligand>
</feature>
<evidence type="ECO:0000259" key="3">
    <source>
        <dbReference type="Pfam" id="PF07687"/>
    </source>
</evidence>
<proteinExistence type="predicted"/>
<dbReference type="GO" id="GO:0019877">
    <property type="term" value="P:diaminopimelate biosynthetic process"/>
    <property type="evidence" value="ECO:0007669"/>
    <property type="project" value="UniProtKB-ARBA"/>
</dbReference>
<comment type="cofactor">
    <cofactor evidence="2">
        <name>Mn(2+)</name>
        <dbReference type="ChEBI" id="CHEBI:29035"/>
    </cofactor>
    <text evidence="2">The Mn(2+) ion enhances activity.</text>
</comment>
<dbReference type="PANTHER" id="PTHR11014:SF63">
    <property type="entry name" value="METALLOPEPTIDASE, PUTATIVE (AFU_ORTHOLOGUE AFUA_6G09600)-RELATED"/>
    <property type="match status" value="1"/>
</dbReference>
<feature type="binding site" evidence="2">
    <location>
        <position position="156"/>
    </location>
    <ligand>
        <name>Mn(2+)</name>
        <dbReference type="ChEBI" id="CHEBI:29035"/>
        <label>2</label>
    </ligand>
</feature>
<dbReference type="InterPro" id="IPR036264">
    <property type="entry name" value="Bact_exopeptidase_dim_dom"/>
</dbReference>
<keyword evidence="1 4" id="KW-0378">Hydrolase</keyword>
<feature type="binding site" evidence="2">
    <location>
        <position position="354"/>
    </location>
    <ligand>
        <name>Mn(2+)</name>
        <dbReference type="ChEBI" id="CHEBI:29035"/>
        <label>2</label>
    </ligand>
</feature>
<comment type="caution">
    <text evidence="4">The sequence shown here is derived from an EMBL/GenBank/DDBJ whole genome shotgun (WGS) entry which is preliminary data.</text>
</comment>
<dbReference type="FunFam" id="3.30.70.360:FF:000001">
    <property type="entry name" value="N-acetyldiaminopimelate deacetylase"/>
    <property type="match status" value="1"/>
</dbReference>
<evidence type="ECO:0000313" key="5">
    <source>
        <dbReference type="Proteomes" id="UP000555756"/>
    </source>
</evidence>
<dbReference type="RefSeq" id="WP_183117647.1">
    <property type="nucleotide sequence ID" value="NZ_JABEQF010000001.1"/>
</dbReference>
<dbReference type="PANTHER" id="PTHR11014">
    <property type="entry name" value="PEPTIDASE M20 FAMILY MEMBER"/>
    <property type="match status" value="1"/>
</dbReference>
<dbReference type="PIRSF" id="PIRSF005962">
    <property type="entry name" value="Pept_M20D_amidohydro"/>
    <property type="match status" value="1"/>
</dbReference>
<dbReference type="Gene3D" id="3.30.70.360">
    <property type="match status" value="1"/>
</dbReference>
<dbReference type="Gene3D" id="3.40.630.10">
    <property type="entry name" value="Zn peptidases"/>
    <property type="match status" value="1"/>
</dbReference>
<protein>
    <submittedName>
        <fullName evidence="4">Amidohydrolase</fullName>
    </submittedName>
</protein>
<dbReference type="InterPro" id="IPR002933">
    <property type="entry name" value="Peptidase_M20"/>
</dbReference>
<dbReference type="AlphaFoldDB" id="A0A7W4PBS5"/>
<dbReference type="Pfam" id="PF01546">
    <property type="entry name" value="Peptidase_M20"/>
    <property type="match status" value="1"/>
</dbReference>
<feature type="binding site" evidence="2">
    <location>
        <position position="95"/>
    </location>
    <ligand>
        <name>Mn(2+)</name>
        <dbReference type="ChEBI" id="CHEBI:29035"/>
        <label>2</label>
    </ligand>
</feature>
<dbReference type="NCBIfam" id="TIGR01891">
    <property type="entry name" value="amidohydrolases"/>
    <property type="match status" value="1"/>
</dbReference>